<dbReference type="OrthoDB" id="324613at2157"/>
<sequence>MQPMEHNRGQAYALEGIIGAIIVVSALVLGLQAVDIAPWTGSQTLDSSETRTEVADMLAVAEDAGALQEAVTCVDDDGDPHPDVAATEDNVSELGAILNRTLESQYSYRIAVGVDGTETQIGPTPSLPNTDTVTASRTVVLSDTDPVYEVDPQSEQCRPAGTLEDAGDLYIDDQHGDESLYAVVRIRVIAW</sequence>
<feature type="transmembrane region" description="Helical" evidence="1">
    <location>
        <begin position="12"/>
        <end position="34"/>
    </location>
</feature>
<organism evidence="2 3">
    <name type="scientific">Halovenus carboxidivorans</name>
    <dbReference type="NCBI Taxonomy" id="2692199"/>
    <lineage>
        <taxon>Archaea</taxon>
        <taxon>Methanobacteriati</taxon>
        <taxon>Methanobacteriota</taxon>
        <taxon>Stenosarchaea group</taxon>
        <taxon>Halobacteria</taxon>
        <taxon>Halobacteriales</taxon>
        <taxon>Haloarculaceae</taxon>
        <taxon>Halovenus</taxon>
    </lineage>
</organism>
<accession>A0A6B0T8S8</accession>
<name>A0A6B0T8S8_9EURY</name>
<dbReference type="InterPro" id="IPR055712">
    <property type="entry name" value="DUF7288"/>
</dbReference>
<reference evidence="2 3" key="1">
    <citation type="submission" date="2019-12" db="EMBL/GenBank/DDBJ databases">
        <title>Isolation and characterization of three novel carbon monoxide-oxidizing members of Halobacteria from salione crusts and soils.</title>
        <authorList>
            <person name="Myers M.R."/>
            <person name="King G.M."/>
        </authorList>
    </citation>
    <scope>NUCLEOTIDE SEQUENCE [LARGE SCALE GENOMIC DNA]</scope>
    <source>
        <strain evidence="2 3">WSH3</strain>
    </source>
</reference>
<keyword evidence="1" id="KW-0812">Transmembrane</keyword>
<dbReference type="EMBL" id="WUUT01000003">
    <property type="protein sequence ID" value="MXR51641.1"/>
    <property type="molecule type" value="Genomic_DNA"/>
</dbReference>
<protein>
    <submittedName>
        <fullName evidence="2">Uncharacterized protein</fullName>
    </submittedName>
</protein>
<evidence type="ECO:0000313" key="3">
    <source>
        <dbReference type="Proteomes" id="UP000466535"/>
    </source>
</evidence>
<comment type="caution">
    <text evidence="2">The sequence shown here is derived from an EMBL/GenBank/DDBJ whole genome shotgun (WGS) entry which is preliminary data.</text>
</comment>
<keyword evidence="1" id="KW-1133">Transmembrane helix</keyword>
<gene>
    <name evidence="2" type="ORF">GRX03_08500</name>
</gene>
<keyword evidence="3" id="KW-1185">Reference proteome</keyword>
<proteinExistence type="predicted"/>
<evidence type="ECO:0000256" key="1">
    <source>
        <dbReference type="SAM" id="Phobius"/>
    </source>
</evidence>
<dbReference type="Pfam" id="PF23959">
    <property type="entry name" value="DUF7288"/>
    <property type="match status" value="1"/>
</dbReference>
<dbReference type="AlphaFoldDB" id="A0A6B0T8S8"/>
<dbReference type="RefSeq" id="WP_159763785.1">
    <property type="nucleotide sequence ID" value="NZ_WUUT01000003.1"/>
</dbReference>
<keyword evidence="1" id="KW-0472">Membrane</keyword>
<dbReference type="Proteomes" id="UP000466535">
    <property type="component" value="Unassembled WGS sequence"/>
</dbReference>
<evidence type="ECO:0000313" key="2">
    <source>
        <dbReference type="EMBL" id="MXR51641.1"/>
    </source>
</evidence>